<dbReference type="OrthoDB" id="25391at2759"/>
<name>A0A077WRW7_9FUNG</name>
<dbReference type="GO" id="GO:0000289">
    <property type="term" value="P:nuclear-transcribed mRNA poly(A) tail shortening"/>
    <property type="evidence" value="ECO:0007669"/>
    <property type="project" value="UniProtKB-ARBA"/>
</dbReference>
<feature type="compositionally biased region" description="Low complexity" evidence="4">
    <location>
        <begin position="382"/>
        <end position="407"/>
    </location>
</feature>
<feature type="region of interest" description="Disordered" evidence="4">
    <location>
        <begin position="1"/>
        <end position="48"/>
    </location>
</feature>
<evidence type="ECO:0000256" key="3">
    <source>
        <dbReference type="ARBA" id="ARBA00023163"/>
    </source>
</evidence>
<dbReference type="InterPro" id="IPR007282">
    <property type="entry name" value="NOT2/3/5_C"/>
</dbReference>
<sequence length="425" mass="45773">MFQRPNTTIDLNDFPALGTTTSNGRPATSLPPQSSMLPNNRFANYPPTDHSLLGNVDFGASSPYRGLGNRGISMDDFPALQRSPAPLTPSSSDIKSGGASVDPWDYGNFSNTNHGIGKSDPWSRGDYAPPLASVSKKNIIGSSMAVPAAPPAAPPSALSSSSSTKASPSAAARSLLASANTNSSSGGSDANTSNGNDSGNGPYGLLGLLGVIRMTDPDRSMLALGTDLTTLGLDLNAPDSIYSTFISPWSDVQTPSGLNVEPGYYVPPCYRSIQANTPAHQRMREFSEEILFYMFYAMPRDVAQEAAAQELYTRGWRYHKELGMWIFKEADENGRPVQGFRRTSPNPMDRGVYVIFDPSSWSKVKREWSLLWDALEDRQQQQSAALPSMSSSSSSSTQQQQQQRAQSGLNMMTPPIGMSGRGMMI</sequence>
<reference evidence="6" key="1">
    <citation type="journal article" date="2014" name="Genome Announc.">
        <title>De novo whole-genome sequence and genome annotation of Lichtheimia ramosa.</title>
        <authorList>
            <person name="Linde J."/>
            <person name="Schwartze V."/>
            <person name="Binder U."/>
            <person name="Lass-Florl C."/>
            <person name="Voigt K."/>
            <person name="Horn F."/>
        </authorList>
    </citation>
    <scope>NUCLEOTIDE SEQUENCE</scope>
    <source>
        <strain evidence="6">JMRC FSU:6197</strain>
    </source>
</reference>
<accession>A0A077WRW7</accession>
<dbReference type="GO" id="GO:0030015">
    <property type="term" value="C:CCR4-NOT core complex"/>
    <property type="evidence" value="ECO:0007669"/>
    <property type="project" value="InterPro"/>
</dbReference>
<organism evidence="6">
    <name type="scientific">Lichtheimia ramosa</name>
    <dbReference type="NCBI Taxonomy" id="688394"/>
    <lineage>
        <taxon>Eukaryota</taxon>
        <taxon>Fungi</taxon>
        <taxon>Fungi incertae sedis</taxon>
        <taxon>Mucoromycota</taxon>
        <taxon>Mucoromycotina</taxon>
        <taxon>Mucoromycetes</taxon>
        <taxon>Mucorales</taxon>
        <taxon>Lichtheimiaceae</taxon>
        <taxon>Lichtheimia</taxon>
    </lineage>
</organism>
<dbReference type="InterPro" id="IPR040168">
    <property type="entry name" value="Not2/3/5"/>
</dbReference>
<evidence type="ECO:0000313" key="6">
    <source>
        <dbReference type="EMBL" id="CDS09417.1"/>
    </source>
</evidence>
<feature type="region of interest" description="Disordered" evidence="4">
    <location>
        <begin position="382"/>
        <end position="425"/>
    </location>
</feature>
<evidence type="ECO:0000256" key="4">
    <source>
        <dbReference type="SAM" id="MobiDB-lite"/>
    </source>
</evidence>
<feature type="region of interest" description="Disordered" evidence="4">
    <location>
        <begin position="75"/>
        <end position="99"/>
    </location>
</feature>
<feature type="compositionally biased region" description="Low complexity" evidence="4">
    <location>
        <begin position="155"/>
        <end position="199"/>
    </location>
</feature>
<dbReference type="GO" id="GO:0006355">
    <property type="term" value="P:regulation of DNA-templated transcription"/>
    <property type="evidence" value="ECO:0007669"/>
    <property type="project" value="InterPro"/>
</dbReference>
<protein>
    <recommendedName>
        <fullName evidence="5">NOT2/NOT3/NOT5 C-terminal domain-containing protein</fullName>
    </recommendedName>
</protein>
<evidence type="ECO:0000256" key="1">
    <source>
        <dbReference type="ARBA" id="ARBA00007682"/>
    </source>
</evidence>
<proteinExistence type="inferred from homology"/>
<feature type="domain" description="NOT2/NOT3/NOT5 C-terminal" evidence="5">
    <location>
        <begin position="242"/>
        <end position="370"/>
    </location>
</feature>
<dbReference type="AlphaFoldDB" id="A0A077WRW7"/>
<evidence type="ECO:0000256" key="2">
    <source>
        <dbReference type="ARBA" id="ARBA00023015"/>
    </source>
</evidence>
<keyword evidence="2" id="KW-0805">Transcription regulation</keyword>
<evidence type="ECO:0000259" key="5">
    <source>
        <dbReference type="Pfam" id="PF04153"/>
    </source>
</evidence>
<feature type="region of interest" description="Disordered" evidence="4">
    <location>
        <begin position="147"/>
        <end position="199"/>
    </location>
</feature>
<gene>
    <name evidence="6" type="ORF">LRAMOSA10777</name>
</gene>
<dbReference type="InterPro" id="IPR038635">
    <property type="entry name" value="CCR4-NOT_su2/3/5_C_sf"/>
</dbReference>
<feature type="compositionally biased region" description="Polar residues" evidence="4">
    <location>
        <begin position="18"/>
        <end position="42"/>
    </location>
</feature>
<dbReference type="EMBL" id="LK023332">
    <property type="protein sequence ID" value="CDS09417.1"/>
    <property type="molecule type" value="Genomic_DNA"/>
</dbReference>
<comment type="similarity">
    <text evidence="1">Belongs to the CNOT2/3/5 family.</text>
</comment>
<feature type="compositionally biased region" description="Polar residues" evidence="4">
    <location>
        <begin position="1"/>
        <end position="10"/>
    </location>
</feature>
<keyword evidence="3" id="KW-0804">Transcription</keyword>
<dbReference type="Pfam" id="PF04153">
    <property type="entry name" value="NOT2_3_5_C"/>
    <property type="match status" value="1"/>
</dbReference>
<dbReference type="Gene3D" id="2.30.30.1020">
    <property type="entry name" value="CCR4-NOT complex subunit 2/3/5, C-terminal domain"/>
    <property type="match status" value="1"/>
</dbReference>
<dbReference type="PANTHER" id="PTHR23326">
    <property type="entry name" value="CCR4 NOT-RELATED"/>
    <property type="match status" value="1"/>
</dbReference>